<feature type="domain" description="RNA polymerase Rpb1" evidence="15">
    <location>
        <begin position="382"/>
        <end position="516"/>
    </location>
</feature>
<dbReference type="InterPro" id="IPR000684">
    <property type="entry name" value="RNA_pol_II_repeat_euk"/>
</dbReference>
<evidence type="ECO:0000259" key="16">
    <source>
        <dbReference type="Pfam" id="PF04992"/>
    </source>
</evidence>
<evidence type="ECO:0000256" key="2">
    <source>
        <dbReference type="ARBA" id="ARBA00012418"/>
    </source>
</evidence>
<keyword evidence="13" id="KW-0539">Nucleus</keyword>
<evidence type="ECO:0000256" key="10">
    <source>
        <dbReference type="ARBA" id="ARBA00022842"/>
    </source>
</evidence>
<dbReference type="SUPFAM" id="SSF64484">
    <property type="entry name" value="beta and beta-prime subunits of DNA dependent RNA-polymerase"/>
    <property type="match status" value="1"/>
</dbReference>
<evidence type="ECO:0000256" key="13">
    <source>
        <dbReference type="ARBA" id="ARBA00023242"/>
    </source>
</evidence>
<feature type="region of interest" description="Disordered" evidence="14">
    <location>
        <begin position="783"/>
        <end position="1029"/>
    </location>
</feature>
<dbReference type="Pfam" id="PF04990">
    <property type="entry name" value="RNA_pol_Rpb1_7"/>
    <property type="match status" value="1"/>
</dbReference>
<dbReference type="GO" id="GO:0046872">
    <property type="term" value="F:metal ion binding"/>
    <property type="evidence" value="ECO:0007669"/>
    <property type="project" value="UniProtKB-KW"/>
</dbReference>
<keyword evidence="7" id="KW-0479">Metal-binding</keyword>
<dbReference type="GO" id="GO:0006366">
    <property type="term" value="P:transcription by RNA polymerase II"/>
    <property type="evidence" value="ECO:0007669"/>
    <property type="project" value="InterPro"/>
</dbReference>
<comment type="caution">
    <text evidence="19">The sequence shown here is derived from an EMBL/GenBank/DDBJ whole genome shotgun (WGS) entry which is preliminary data.</text>
</comment>
<dbReference type="Gene3D" id="1.10.150.390">
    <property type="match status" value="1"/>
</dbReference>
<feature type="domain" description="RNA polymerase Rpb1" evidence="16">
    <location>
        <begin position="113"/>
        <end position="297"/>
    </location>
</feature>
<evidence type="ECO:0000256" key="6">
    <source>
        <dbReference type="ARBA" id="ARBA00022695"/>
    </source>
</evidence>
<dbReference type="PANTHER" id="PTHR19376:SF37">
    <property type="entry name" value="DNA-DIRECTED RNA POLYMERASE II SUBUNIT RPB1"/>
    <property type="match status" value="1"/>
</dbReference>
<dbReference type="PANTHER" id="PTHR19376">
    <property type="entry name" value="DNA-DIRECTED RNA POLYMERASE"/>
    <property type="match status" value="1"/>
</dbReference>
<dbReference type="EC" id="2.7.7.6" evidence="2"/>
<dbReference type="InterPro" id="IPR007083">
    <property type="entry name" value="RNA_pol_Rpb1_4"/>
</dbReference>
<evidence type="ECO:0000256" key="5">
    <source>
        <dbReference type="ARBA" id="ARBA00022679"/>
    </source>
</evidence>
<dbReference type="InterPro" id="IPR007073">
    <property type="entry name" value="RNA_pol_Rpb1_7"/>
</dbReference>
<dbReference type="EMBL" id="CAMAPF010000976">
    <property type="protein sequence ID" value="CAH9133480.1"/>
    <property type="molecule type" value="Genomic_DNA"/>
</dbReference>
<evidence type="ECO:0000256" key="7">
    <source>
        <dbReference type="ARBA" id="ARBA00022723"/>
    </source>
</evidence>
<dbReference type="Pfam" id="PF05001">
    <property type="entry name" value="RNA_pol_Rpb1_R"/>
    <property type="match status" value="9"/>
</dbReference>
<keyword evidence="12" id="KW-0804">Transcription</keyword>
<organism evidence="19 20">
    <name type="scientific">Cuscuta epithymum</name>
    <dbReference type="NCBI Taxonomy" id="186058"/>
    <lineage>
        <taxon>Eukaryota</taxon>
        <taxon>Viridiplantae</taxon>
        <taxon>Streptophyta</taxon>
        <taxon>Embryophyta</taxon>
        <taxon>Tracheophyta</taxon>
        <taxon>Spermatophyta</taxon>
        <taxon>Magnoliopsida</taxon>
        <taxon>eudicotyledons</taxon>
        <taxon>Gunneridae</taxon>
        <taxon>Pentapetalae</taxon>
        <taxon>asterids</taxon>
        <taxon>lamiids</taxon>
        <taxon>Solanales</taxon>
        <taxon>Convolvulaceae</taxon>
        <taxon>Cuscuteae</taxon>
        <taxon>Cuscuta</taxon>
        <taxon>Cuscuta subgen. Cuscuta</taxon>
    </lineage>
</organism>
<evidence type="ECO:0000313" key="19">
    <source>
        <dbReference type="EMBL" id="CAH9133480.1"/>
    </source>
</evidence>
<dbReference type="Pfam" id="PF05000">
    <property type="entry name" value="RNA_pol_Rpb1_4"/>
    <property type="match status" value="1"/>
</dbReference>
<evidence type="ECO:0000256" key="8">
    <source>
        <dbReference type="ARBA" id="ARBA00022737"/>
    </source>
</evidence>
<reference evidence="19" key="1">
    <citation type="submission" date="2022-07" db="EMBL/GenBank/DDBJ databases">
        <authorList>
            <person name="Macas J."/>
            <person name="Novak P."/>
            <person name="Neumann P."/>
        </authorList>
    </citation>
    <scope>NUCLEOTIDE SEQUENCE</scope>
</reference>
<evidence type="ECO:0000256" key="11">
    <source>
        <dbReference type="ARBA" id="ARBA00023125"/>
    </source>
</evidence>
<evidence type="ECO:0000259" key="15">
    <source>
        <dbReference type="Pfam" id="PF04990"/>
    </source>
</evidence>
<proteinExistence type="predicted"/>
<comment type="subcellular location">
    <subcellularLocation>
        <location evidence="1">Nucleus</location>
    </subcellularLocation>
</comment>
<accession>A0AAV0FD82</accession>
<keyword evidence="20" id="KW-1185">Reference proteome</keyword>
<dbReference type="PRINTS" id="PR01217">
    <property type="entry name" value="PRICHEXTENSN"/>
</dbReference>
<feature type="compositionally biased region" description="Low complexity" evidence="14">
    <location>
        <begin position="928"/>
        <end position="984"/>
    </location>
</feature>
<dbReference type="GO" id="GO:0005665">
    <property type="term" value="C:RNA polymerase II, core complex"/>
    <property type="evidence" value="ECO:0007669"/>
    <property type="project" value="TreeGrafter"/>
</dbReference>
<evidence type="ECO:0000256" key="14">
    <source>
        <dbReference type="SAM" id="MobiDB-lite"/>
    </source>
</evidence>
<dbReference type="GO" id="GO:0003899">
    <property type="term" value="F:DNA-directed RNA polymerase activity"/>
    <property type="evidence" value="ECO:0007669"/>
    <property type="project" value="UniProtKB-EC"/>
</dbReference>
<feature type="compositionally biased region" description="Low complexity" evidence="14">
    <location>
        <begin position="991"/>
        <end position="1008"/>
    </location>
</feature>
<evidence type="ECO:0000259" key="18">
    <source>
        <dbReference type="Pfam" id="PF05000"/>
    </source>
</evidence>
<feature type="domain" description="RNA polymerase Rpb1" evidence="17">
    <location>
        <begin position="47"/>
        <end position="637"/>
    </location>
</feature>
<evidence type="ECO:0000256" key="3">
    <source>
        <dbReference type="ARBA" id="ARBA00022478"/>
    </source>
</evidence>
<keyword evidence="6" id="KW-0548">Nucleotidyltransferase</keyword>
<keyword evidence="9" id="KW-0862">Zinc</keyword>
<keyword evidence="4" id="KW-0597">Phosphoprotein</keyword>
<dbReference type="InterPro" id="IPR007075">
    <property type="entry name" value="RNA_pol_Rpb1_6"/>
</dbReference>
<dbReference type="InterPro" id="IPR045867">
    <property type="entry name" value="DNA-dir_RpoC_beta_prime"/>
</dbReference>
<evidence type="ECO:0000259" key="17">
    <source>
        <dbReference type="Pfam" id="PF04998"/>
    </source>
</evidence>
<dbReference type="Pfam" id="PF04998">
    <property type="entry name" value="RNA_pol_Rpb1_5"/>
    <property type="match status" value="1"/>
</dbReference>
<dbReference type="Gene3D" id="6.10.250.2940">
    <property type="match status" value="1"/>
</dbReference>
<dbReference type="Pfam" id="PF04992">
    <property type="entry name" value="RNA_pol_Rpb1_6"/>
    <property type="match status" value="1"/>
</dbReference>
<evidence type="ECO:0000256" key="1">
    <source>
        <dbReference type="ARBA" id="ARBA00004123"/>
    </source>
</evidence>
<feature type="compositionally biased region" description="Low complexity" evidence="14">
    <location>
        <begin position="783"/>
        <end position="919"/>
    </location>
</feature>
<evidence type="ECO:0000256" key="12">
    <source>
        <dbReference type="ARBA" id="ARBA00023163"/>
    </source>
</evidence>
<dbReference type="InterPro" id="IPR038593">
    <property type="entry name" value="RNA_pol_Rpb1_7_sf"/>
</dbReference>
<sequence>MTACVGQQNVEGKRIPLGFIQRTLPHFSKDDNGPESRGFVENSYLQGLTPQEFFFHAMGGREGLIDTAVKTSETGYIQRRLVKAMEDIMVKYDGTVRNSLGDVIQFLYGEDGMDSVWIETQRLESLKVDKLKFDDMYKYEIDDPNWNPNYMIPDAIDDLRLIREIRSVFDAEVQKLESDRLQLGTEIIVTGDNSWPLPVNIQRLVLNAQKTFRIDFRRPSDMHPMEIVEAVDKLQERLKVVHGDDYLSIEAQKNATLFFNILLRSVLASKRVLKEYRLTREAFDWVIGEIESRFLQSLVAPGEMIGCVAAQSIGEPATQMTLNTFHYAGVSAKNVTLGVPRLREIINVAKKIKTPSLSVFLKPEVGKTKERAKAVQCALEYTTLRSVTKATEVWYDPDPMSTIIEEDVEFVKSYYEMPDEEINPDKISPWLLRIELNREMMVDKKLSMADIAERINLEFDDDVTCIFNDDNAEKLILRIRIMNDEASKGELDDESAEDDVFLKKIESNMLTEMALRGIPDINKVFIKSTKVQKFDVKEGFKAEEEWMLDTEGVNLLAVMCHEDVDAKRTTSNHLIEVIEILGIEAVRKALLDELRAVISFDGSYVNYRHLAILCDTMTYRGHLMAITRHGINRNDTGPMMRCSFEETVDILLDAAVFAESDYLRGVTENIMLGQLAPIGTGDCALYLNEEMLKHAIEIPLPSYMDGGLEFGMTPGRSPISGTPYDGLMSPMLMSPNFRMSPSTGAQFSPLIGGMAFSPSSSPFSLPSSKYSPSSPMYMQAGYSPSSPNYSPDSSSGYSPTSPAYSPTSPSYSPTSPSYSPTSPSYSPTSPSYSPTSPSYSPTSPSYSPTSPAYSPTSPAYSPTSPSYSPTSPSYSPTSPSYSPTSPSYSPTSPAYSPTSPGYSPTSPSYSPTSQSYNPSARYSPSLAYSPTSPKLSPSPYSPSSPSYSPTSPSYSPTSPSYSPSSPTYSPTSPYNSGTSPDYSPSSPPYSPSAGYSPSAPGYSPSSTSQYTPQMSDRDDKSVKDDKSKL</sequence>
<dbReference type="Gene3D" id="1.10.132.30">
    <property type="match status" value="1"/>
</dbReference>
<name>A0AAV0FD82_9ASTE</name>
<keyword evidence="3" id="KW-0240">DNA-directed RNA polymerase</keyword>
<dbReference type="InterPro" id="IPR007081">
    <property type="entry name" value="RNA_pol_Rpb1_5"/>
</dbReference>
<dbReference type="Gene3D" id="3.30.1360.140">
    <property type="match status" value="1"/>
</dbReference>
<dbReference type="FunFam" id="1.10.150.390:FF:000001">
    <property type="entry name" value="DNA-directed RNA polymerase subunit"/>
    <property type="match status" value="1"/>
</dbReference>
<dbReference type="FunFam" id="3.30.1360.140:FF:000001">
    <property type="entry name" value="DNA-directed RNA polymerase subunit"/>
    <property type="match status" value="1"/>
</dbReference>
<dbReference type="AlphaFoldDB" id="A0AAV0FD82"/>
<dbReference type="PROSITE" id="PS00115">
    <property type="entry name" value="RNA_POL_II_REPEAT"/>
    <property type="match status" value="12"/>
</dbReference>
<evidence type="ECO:0000256" key="9">
    <source>
        <dbReference type="ARBA" id="ARBA00022833"/>
    </source>
</evidence>
<dbReference type="Proteomes" id="UP001152523">
    <property type="component" value="Unassembled WGS sequence"/>
</dbReference>
<dbReference type="GO" id="GO:0003677">
    <property type="term" value="F:DNA binding"/>
    <property type="evidence" value="ECO:0007669"/>
    <property type="project" value="UniProtKB-KW"/>
</dbReference>
<feature type="domain" description="RNA polymerase Rpb1" evidence="18">
    <location>
        <begin position="1"/>
        <end position="40"/>
    </location>
</feature>
<keyword evidence="10" id="KW-0460">Magnesium</keyword>
<feature type="compositionally biased region" description="Basic and acidic residues" evidence="14">
    <location>
        <begin position="1015"/>
        <end position="1029"/>
    </location>
</feature>
<dbReference type="InterPro" id="IPR038120">
    <property type="entry name" value="Rpb1_funnel_sf"/>
</dbReference>
<gene>
    <name evidence="19" type="ORF">CEPIT_LOCUS32978</name>
</gene>
<evidence type="ECO:0000313" key="20">
    <source>
        <dbReference type="Proteomes" id="UP001152523"/>
    </source>
</evidence>
<keyword evidence="8" id="KW-0677">Repeat</keyword>
<protein>
    <recommendedName>
        <fullName evidence="2">DNA-directed RNA polymerase</fullName>
        <ecNumber evidence="2">2.7.7.6</ecNumber>
    </recommendedName>
</protein>
<dbReference type="CDD" id="cd02584">
    <property type="entry name" value="RNAP_II_Rpb1_C"/>
    <property type="match status" value="1"/>
</dbReference>
<evidence type="ECO:0000256" key="4">
    <source>
        <dbReference type="ARBA" id="ARBA00022553"/>
    </source>
</evidence>
<dbReference type="Gene3D" id="6.20.50.80">
    <property type="match status" value="1"/>
</dbReference>
<keyword evidence="5" id="KW-0808">Transferase</keyword>
<keyword evidence="11" id="KW-0238">DNA-binding</keyword>